<comment type="caution">
    <text evidence="2">The sequence shown here is derived from an EMBL/GenBank/DDBJ whole genome shotgun (WGS) entry which is preliminary data.</text>
</comment>
<evidence type="ECO:0000256" key="1">
    <source>
        <dbReference type="SAM" id="MobiDB-lite"/>
    </source>
</evidence>
<dbReference type="AlphaFoldDB" id="A0A9Q1FXS0"/>
<proteinExistence type="predicted"/>
<keyword evidence="3" id="KW-1185">Reference proteome</keyword>
<reference evidence="2" key="1">
    <citation type="journal article" date="2023" name="Science">
        <title>Genome structures resolve the early diversification of teleost fishes.</title>
        <authorList>
            <person name="Parey E."/>
            <person name="Louis A."/>
            <person name="Montfort J."/>
            <person name="Bouchez O."/>
            <person name="Roques C."/>
            <person name="Iampietro C."/>
            <person name="Lluch J."/>
            <person name="Castinel A."/>
            <person name="Donnadieu C."/>
            <person name="Desvignes T."/>
            <person name="Floi Bucao C."/>
            <person name="Jouanno E."/>
            <person name="Wen M."/>
            <person name="Mejri S."/>
            <person name="Dirks R."/>
            <person name="Jansen H."/>
            <person name="Henkel C."/>
            <person name="Chen W.J."/>
            <person name="Zahm M."/>
            <person name="Cabau C."/>
            <person name="Klopp C."/>
            <person name="Thompson A.W."/>
            <person name="Robinson-Rechavi M."/>
            <person name="Braasch I."/>
            <person name="Lecointre G."/>
            <person name="Bobe J."/>
            <person name="Postlethwait J.H."/>
            <person name="Berthelot C."/>
            <person name="Roest Crollius H."/>
            <person name="Guiguen Y."/>
        </authorList>
    </citation>
    <scope>NUCLEOTIDE SEQUENCE</scope>
    <source>
        <strain evidence="2">WJC10195</strain>
    </source>
</reference>
<sequence>MAYIQGRSAETSQGDRRERRLPYGARPPWGIRKPARAAVRVLRPVSAQFCRPSPQRVWRGPHSLFRSPWAAVEEFNAEHDGSLRSRLRPETRRHVYVLRTYESWAKAQARGAAAATSTRRQG</sequence>
<evidence type="ECO:0000313" key="3">
    <source>
        <dbReference type="Proteomes" id="UP001152622"/>
    </source>
</evidence>
<dbReference type="Proteomes" id="UP001152622">
    <property type="component" value="Chromosome 3"/>
</dbReference>
<gene>
    <name evidence="2" type="ORF">SKAU_G00092180</name>
</gene>
<accession>A0A9Q1FXS0</accession>
<evidence type="ECO:0000313" key="2">
    <source>
        <dbReference type="EMBL" id="KAJ8369190.1"/>
    </source>
</evidence>
<feature type="region of interest" description="Disordered" evidence="1">
    <location>
        <begin position="1"/>
        <end position="28"/>
    </location>
</feature>
<dbReference type="EMBL" id="JAINUF010000003">
    <property type="protein sequence ID" value="KAJ8369190.1"/>
    <property type="molecule type" value="Genomic_DNA"/>
</dbReference>
<name>A0A9Q1FXS0_SYNKA</name>
<organism evidence="2 3">
    <name type="scientific">Synaphobranchus kaupii</name>
    <name type="common">Kaup's arrowtooth eel</name>
    <dbReference type="NCBI Taxonomy" id="118154"/>
    <lineage>
        <taxon>Eukaryota</taxon>
        <taxon>Metazoa</taxon>
        <taxon>Chordata</taxon>
        <taxon>Craniata</taxon>
        <taxon>Vertebrata</taxon>
        <taxon>Euteleostomi</taxon>
        <taxon>Actinopterygii</taxon>
        <taxon>Neopterygii</taxon>
        <taxon>Teleostei</taxon>
        <taxon>Anguilliformes</taxon>
        <taxon>Synaphobranchidae</taxon>
        <taxon>Synaphobranchus</taxon>
    </lineage>
</organism>
<protein>
    <submittedName>
        <fullName evidence="2">Uncharacterized protein</fullName>
    </submittedName>
</protein>